<dbReference type="Proteomes" id="UP000887565">
    <property type="component" value="Unplaced"/>
</dbReference>
<evidence type="ECO:0000313" key="2">
    <source>
        <dbReference type="WBParaSite" id="nRc.2.0.1.t21836-RA"/>
    </source>
</evidence>
<accession>A0A915J5W4</accession>
<sequence length="165" mass="19094">MEEYTIRNGTIAMNPRLLKIISPWSTREMQKVMFTKAENSEGPRNDFATLACAPEFLGAMTANWPKKPWFEIRNQHVLLEIDWSLINCFQCSQRLLKNIFLLKISARLTNRAPDNIFRLSSFDGDFISPFNRNLLFMGLDGGVRWLSSSLKLRRRFTGVFVGETI</sequence>
<name>A0A915J5W4_ROMCU</name>
<organism evidence="1 2">
    <name type="scientific">Romanomermis culicivorax</name>
    <name type="common">Nematode worm</name>
    <dbReference type="NCBI Taxonomy" id="13658"/>
    <lineage>
        <taxon>Eukaryota</taxon>
        <taxon>Metazoa</taxon>
        <taxon>Ecdysozoa</taxon>
        <taxon>Nematoda</taxon>
        <taxon>Enoplea</taxon>
        <taxon>Dorylaimia</taxon>
        <taxon>Mermithida</taxon>
        <taxon>Mermithoidea</taxon>
        <taxon>Mermithidae</taxon>
        <taxon>Romanomermis</taxon>
    </lineage>
</organism>
<proteinExistence type="predicted"/>
<dbReference type="WBParaSite" id="nRc.2.0.1.t21836-RA">
    <property type="protein sequence ID" value="nRc.2.0.1.t21836-RA"/>
    <property type="gene ID" value="nRc.2.0.1.g21836"/>
</dbReference>
<evidence type="ECO:0000313" key="1">
    <source>
        <dbReference type="Proteomes" id="UP000887565"/>
    </source>
</evidence>
<reference evidence="2" key="1">
    <citation type="submission" date="2022-11" db="UniProtKB">
        <authorList>
            <consortium name="WormBaseParasite"/>
        </authorList>
    </citation>
    <scope>IDENTIFICATION</scope>
</reference>
<keyword evidence="1" id="KW-1185">Reference proteome</keyword>
<protein>
    <submittedName>
        <fullName evidence="2">Uncharacterized protein</fullName>
    </submittedName>
</protein>
<dbReference type="AlphaFoldDB" id="A0A915J5W4"/>